<feature type="compositionally biased region" description="Low complexity" evidence="1">
    <location>
        <begin position="30"/>
        <end position="43"/>
    </location>
</feature>
<organism evidence="2 3">
    <name type="scientific">Exophiala aquamarina CBS 119918</name>
    <dbReference type="NCBI Taxonomy" id="1182545"/>
    <lineage>
        <taxon>Eukaryota</taxon>
        <taxon>Fungi</taxon>
        <taxon>Dikarya</taxon>
        <taxon>Ascomycota</taxon>
        <taxon>Pezizomycotina</taxon>
        <taxon>Eurotiomycetes</taxon>
        <taxon>Chaetothyriomycetidae</taxon>
        <taxon>Chaetothyriales</taxon>
        <taxon>Herpotrichiellaceae</taxon>
        <taxon>Exophiala</taxon>
    </lineage>
</organism>
<dbReference type="OrthoDB" id="4118494at2759"/>
<comment type="caution">
    <text evidence="2">The sequence shown here is derived from an EMBL/GenBank/DDBJ whole genome shotgun (WGS) entry which is preliminary data.</text>
</comment>
<accession>A0A072PSK0</accession>
<sequence>MKKLVRKLSTRKPESSTLTAQAKISKARGSSSSLSQADQHSQSISASHLPLEVKHPSASGTQPGFIPFGTTLHFPACPHTIPPTPRPANIPPVLLTQVSSSQSPSPRGSREHILATDSDDATRREAVVVNQFFTSPRQCLDCTLSLARESQRMTHEAFDAKIRAGRRRIGLACADLAAAKTRDGRANCNNGALCGEIFQAKQIVHGWMAKRDEQVKSIWDAVIKDWEGGVREVVYDDGSGEGLEKCSFRSRSVPVADADVDGSNRDGSAEAEGGWCVDVVWESID</sequence>
<protein>
    <submittedName>
        <fullName evidence="2">Uncharacterized protein</fullName>
    </submittedName>
</protein>
<dbReference type="RefSeq" id="XP_013264878.1">
    <property type="nucleotide sequence ID" value="XM_013409424.1"/>
</dbReference>
<feature type="compositionally biased region" description="Basic residues" evidence="1">
    <location>
        <begin position="1"/>
        <end position="10"/>
    </location>
</feature>
<dbReference type="AlphaFoldDB" id="A0A072PSK0"/>
<evidence type="ECO:0000313" key="3">
    <source>
        <dbReference type="Proteomes" id="UP000027920"/>
    </source>
</evidence>
<evidence type="ECO:0000313" key="2">
    <source>
        <dbReference type="EMBL" id="KEF62288.1"/>
    </source>
</evidence>
<dbReference type="Proteomes" id="UP000027920">
    <property type="component" value="Unassembled WGS sequence"/>
</dbReference>
<dbReference type="GeneID" id="25275212"/>
<keyword evidence="3" id="KW-1185">Reference proteome</keyword>
<dbReference type="VEuPathDB" id="FungiDB:A1O9_00260"/>
<feature type="region of interest" description="Disordered" evidence="1">
    <location>
        <begin position="1"/>
        <end position="45"/>
    </location>
</feature>
<reference evidence="2 3" key="1">
    <citation type="submission" date="2013-03" db="EMBL/GenBank/DDBJ databases">
        <title>The Genome Sequence of Exophiala aquamarina CBS 119918.</title>
        <authorList>
            <consortium name="The Broad Institute Genomics Platform"/>
            <person name="Cuomo C."/>
            <person name="de Hoog S."/>
            <person name="Gorbushina A."/>
            <person name="Walker B."/>
            <person name="Young S.K."/>
            <person name="Zeng Q."/>
            <person name="Gargeya S."/>
            <person name="Fitzgerald M."/>
            <person name="Haas B."/>
            <person name="Abouelleil A."/>
            <person name="Allen A.W."/>
            <person name="Alvarado L."/>
            <person name="Arachchi H.M."/>
            <person name="Berlin A.M."/>
            <person name="Chapman S.B."/>
            <person name="Gainer-Dewar J."/>
            <person name="Goldberg J."/>
            <person name="Griggs A."/>
            <person name="Gujja S."/>
            <person name="Hansen M."/>
            <person name="Howarth C."/>
            <person name="Imamovic A."/>
            <person name="Ireland A."/>
            <person name="Larimer J."/>
            <person name="McCowan C."/>
            <person name="Murphy C."/>
            <person name="Pearson M."/>
            <person name="Poon T.W."/>
            <person name="Priest M."/>
            <person name="Roberts A."/>
            <person name="Saif S."/>
            <person name="Shea T."/>
            <person name="Sisk P."/>
            <person name="Sykes S."/>
            <person name="Wortman J."/>
            <person name="Nusbaum C."/>
            <person name="Birren B."/>
        </authorList>
    </citation>
    <scope>NUCLEOTIDE SEQUENCE [LARGE SCALE GENOMIC DNA]</scope>
    <source>
        <strain evidence="2 3">CBS 119918</strain>
    </source>
</reference>
<name>A0A072PSK0_9EURO</name>
<dbReference type="HOGENOM" id="CLU_067852_0_0_1"/>
<dbReference type="EMBL" id="AMGV01000001">
    <property type="protein sequence ID" value="KEF62288.1"/>
    <property type="molecule type" value="Genomic_DNA"/>
</dbReference>
<evidence type="ECO:0000256" key="1">
    <source>
        <dbReference type="SAM" id="MobiDB-lite"/>
    </source>
</evidence>
<gene>
    <name evidence="2" type="ORF">A1O9_00260</name>
</gene>
<proteinExistence type="predicted"/>